<evidence type="ECO:0000256" key="1">
    <source>
        <dbReference type="SAM" id="MobiDB-lite"/>
    </source>
</evidence>
<gene>
    <name evidence="2" type="ORF">RND71_032591</name>
</gene>
<feature type="compositionally biased region" description="Basic and acidic residues" evidence="1">
    <location>
        <begin position="48"/>
        <end position="65"/>
    </location>
</feature>
<comment type="caution">
    <text evidence="2">The sequence shown here is derived from an EMBL/GenBank/DDBJ whole genome shotgun (WGS) entry which is preliminary data.</text>
</comment>
<dbReference type="EMBL" id="JAVYJV010000018">
    <property type="protein sequence ID" value="KAK4346252.1"/>
    <property type="molecule type" value="Genomic_DNA"/>
</dbReference>
<accession>A0AAE1UWQ8</accession>
<protein>
    <submittedName>
        <fullName evidence="2">Uncharacterized protein</fullName>
    </submittedName>
</protein>
<feature type="region of interest" description="Disordered" evidence="1">
    <location>
        <begin position="1"/>
        <end position="90"/>
    </location>
</feature>
<evidence type="ECO:0000313" key="2">
    <source>
        <dbReference type="EMBL" id="KAK4346252.1"/>
    </source>
</evidence>
<dbReference type="Proteomes" id="UP001291623">
    <property type="component" value="Unassembled WGS sequence"/>
</dbReference>
<sequence>MIISRPANPQQQQRSLPNSKPTHSKPEPGFDDWVERKLNSKSSSSQPEPEHEEPMKIDKGKEKYYNKRRKRMFGGSDSDDEENKNRDKENEFVELKQEVVELRTLHKKEEELYFYDNFAYPWEKDKHYRMVYQLEKKYFPDQCFDKAFLEPGQSNENVKKSRKKVGKRESVIVKAMDDGDGKNLM</sequence>
<feature type="compositionally biased region" description="Polar residues" evidence="1">
    <location>
        <begin position="7"/>
        <end position="21"/>
    </location>
</feature>
<proteinExistence type="predicted"/>
<reference evidence="2" key="1">
    <citation type="submission" date="2023-12" db="EMBL/GenBank/DDBJ databases">
        <title>Genome assembly of Anisodus tanguticus.</title>
        <authorList>
            <person name="Wang Y.-J."/>
        </authorList>
    </citation>
    <scope>NUCLEOTIDE SEQUENCE</scope>
    <source>
        <strain evidence="2">KB-2021</strain>
        <tissue evidence="2">Leaf</tissue>
    </source>
</reference>
<organism evidence="2 3">
    <name type="scientific">Anisodus tanguticus</name>
    <dbReference type="NCBI Taxonomy" id="243964"/>
    <lineage>
        <taxon>Eukaryota</taxon>
        <taxon>Viridiplantae</taxon>
        <taxon>Streptophyta</taxon>
        <taxon>Embryophyta</taxon>
        <taxon>Tracheophyta</taxon>
        <taxon>Spermatophyta</taxon>
        <taxon>Magnoliopsida</taxon>
        <taxon>eudicotyledons</taxon>
        <taxon>Gunneridae</taxon>
        <taxon>Pentapetalae</taxon>
        <taxon>asterids</taxon>
        <taxon>lamiids</taxon>
        <taxon>Solanales</taxon>
        <taxon>Solanaceae</taxon>
        <taxon>Solanoideae</taxon>
        <taxon>Hyoscyameae</taxon>
        <taxon>Anisodus</taxon>
    </lineage>
</organism>
<name>A0AAE1UWQ8_9SOLA</name>
<feature type="compositionally biased region" description="Basic and acidic residues" evidence="1">
    <location>
        <begin position="24"/>
        <end position="38"/>
    </location>
</feature>
<dbReference type="AlphaFoldDB" id="A0AAE1UWQ8"/>
<evidence type="ECO:0000313" key="3">
    <source>
        <dbReference type="Proteomes" id="UP001291623"/>
    </source>
</evidence>
<keyword evidence="3" id="KW-1185">Reference proteome</keyword>